<dbReference type="Proteomes" id="UP000229924">
    <property type="component" value="Unassembled WGS sequence"/>
</dbReference>
<protein>
    <recommendedName>
        <fullName evidence="4">Phosphatidate cytidylyltransferase</fullName>
    </recommendedName>
</protein>
<evidence type="ECO:0000313" key="3">
    <source>
        <dbReference type="Proteomes" id="UP000229924"/>
    </source>
</evidence>
<name>A0A2M7K1S6_9BACT</name>
<keyword evidence="1" id="KW-0472">Membrane</keyword>
<comment type="caution">
    <text evidence="2">The sequence shown here is derived from an EMBL/GenBank/DDBJ whole genome shotgun (WGS) entry which is preliminary data.</text>
</comment>
<evidence type="ECO:0008006" key="4">
    <source>
        <dbReference type="Google" id="ProtNLM"/>
    </source>
</evidence>
<accession>A0A2M7K1S6</accession>
<gene>
    <name evidence="2" type="ORF">COZ63_01125</name>
</gene>
<evidence type="ECO:0000256" key="1">
    <source>
        <dbReference type="SAM" id="Phobius"/>
    </source>
</evidence>
<organism evidence="2 3">
    <name type="scientific">Candidatus Berkelbacteria bacterium CG_4_8_14_3_um_filter_42_13</name>
    <dbReference type="NCBI Taxonomy" id="1974505"/>
    <lineage>
        <taxon>Bacteria</taxon>
        <taxon>Candidatus Berkelbacteria</taxon>
    </lineage>
</organism>
<dbReference type="GO" id="GO:0004143">
    <property type="term" value="F:ATP-dependent diacylglycerol kinase activity"/>
    <property type="evidence" value="ECO:0007669"/>
    <property type="project" value="InterPro"/>
</dbReference>
<evidence type="ECO:0000313" key="2">
    <source>
        <dbReference type="EMBL" id="PIX30175.1"/>
    </source>
</evidence>
<sequence>MLFPKEIASISILFVIFGDLAAKFFGVFYSKIYFWPALRSLGEVGNKSIEGSLSYFIFSLLAATIFIQIVPFPYYLVILGAATATLVDIFSPFGIDDNFTVGLISAAVMLAIRVFV</sequence>
<keyword evidence="1" id="KW-1133">Transmembrane helix</keyword>
<reference evidence="3" key="1">
    <citation type="submission" date="2017-09" db="EMBL/GenBank/DDBJ databases">
        <title>Depth-based differentiation of microbial function through sediment-hosted aquifers and enrichment of novel symbionts in the deep terrestrial subsurface.</title>
        <authorList>
            <person name="Probst A.J."/>
            <person name="Ladd B."/>
            <person name="Jarett J.K."/>
            <person name="Geller-Mcgrath D.E."/>
            <person name="Sieber C.M.K."/>
            <person name="Emerson J.B."/>
            <person name="Anantharaman K."/>
            <person name="Thomas B.C."/>
            <person name="Malmstrom R."/>
            <person name="Stieglmeier M."/>
            <person name="Klingl A."/>
            <person name="Woyke T."/>
            <person name="Ryan C.M."/>
            <person name="Banfield J.F."/>
        </authorList>
    </citation>
    <scope>NUCLEOTIDE SEQUENCE [LARGE SCALE GENOMIC DNA]</scope>
</reference>
<dbReference type="PANTHER" id="PTHR31303">
    <property type="entry name" value="CTP-DEPENDENT DIACYLGLYCEROL KINASE 1"/>
    <property type="match status" value="1"/>
</dbReference>
<feature type="transmembrane region" description="Helical" evidence="1">
    <location>
        <begin position="99"/>
        <end position="115"/>
    </location>
</feature>
<proteinExistence type="predicted"/>
<keyword evidence="1" id="KW-0812">Transmembrane</keyword>
<feature type="transmembrane region" description="Helical" evidence="1">
    <location>
        <begin position="49"/>
        <end position="67"/>
    </location>
</feature>
<dbReference type="EMBL" id="PFIK01000020">
    <property type="protein sequence ID" value="PIX30175.1"/>
    <property type="molecule type" value="Genomic_DNA"/>
</dbReference>
<feature type="transmembrane region" description="Helical" evidence="1">
    <location>
        <begin position="7"/>
        <end position="29"/>
    </location>
</feature>
<dbReference type="AlphaFoldDB" id="A0A2M7K1S6"/>
<dbReference type="InterPro" id="IPR037997">
    <property type="entry name" value="Dgk1-like"/>
</dbReference>
<dbReference type="PANTHER" id="PTHR31303:SF1">
    <property type="entry name" value="CTP-DEPENDENT DIACYLGLYCEROL KINASE 1"/>
    <property type="match status" value="1"/>
</dbReference>